<name>A0ABU0RZF5_9ACTN</name>
<reference evidence="1 2" key="1">
    <citation type="submission" date="2023-07" db="EMBL/GenBank/DDBJ databases">
        <title>Comparative genomics of wheat-associated soil bacteria to identify genetic determinants of phenazine resistance.</title>
        <authorList>
            <person name="Mouncey N."/>
        </authorList>
    </citation>
    <scope>NUCLEOTIDE SEQUENCE [LARGE SCALE GENOMIC DNA]</scope>
    <source>
        <strain evidence="1 2">W2I16</strain>
    </source>
</reference>
<organism evidence="1 2">
    <name type="scientific">Streptomyces turgidiscabies</name>
    <dbReference type="NCBI Taxonomy" id="85558"/>
    <lineage>
        <taxon>Bacteria</taxon>
        <taxon>Bacillati</taxon>
        <taxon>Actinomycetota</taxon>
        <taxon>Actinomycetes</taxon>
        <taxon>Kitasatosporales</taxon>
        <taxon>Streptomycetaceae</taxon>
        <taxon>Streptomyces</taxon>
    </lineage>
</organism>
<gene>
    <name evidence="1" type="ORF">QFZ49_007331</name>
</gene>
<dbReference type="RefSeq" id="WP_307630618.1">
    <property type="nucleotide sequence ID" value="NZ_JAUSZS010000008.1"/>
</dbReference>
<evidence type="ECO:0000313" key="2">
    <source>
        <dbReference type="Proteomes" id="UP001223072"/>
    </source>
</evidence>
<dbReference type="EMBL" id="JAUSZS010000008">
    <property type="protein sequence ID" value="MDQ0937356.1"/>
    <property type="molecule type" value="Genomic_DNA"/>
</dbReference>
<protein>
    <submittedName>
        <fullName evidence="1">Uncharacterized protein</fullName>
    </submittedName>
</protein>
<dbReference type="Proteomes" id="UP001223072">
    <property type="component" value="Unassembled WGS sequence"/>
</dbReference>
<accession>A0ABU0RZF5</accession>
<proteinExistence type="predicted"/>
<evidence type="ECO:0000313" key="1">
    <source>
        <dbReference type="EMBL" id="MDQ0937356.1"/>
    </source>
</evidence>
<sequence length="88" mass="9178">MRARTLACLALALGVVAPFLVHLLRGALPEPAFDGDPTLQDVVTDPAGLLGDHLVHGDYPALAWTAYLCAGLAIGRLDLFDGSPRPGC</sequence>
<comment type="caution">
    <text evidence="1">The sequence shown here is derived from an EMBL/GenBank/DDBJ whole genome shotgun (WGS) entry which is preliminary data.</text>
</comment>
<keyword evidence="2" id="KW-1185">Reference proteome</keyword>